<organism evidence="2 3">
    <name type="scientific">Paenibacillus abyssi</name>
    <dbReference type="NCBI Taxonomy" id="1340531"/>
    <lineage>
        <taxon>Bacteria</taxon>
        <taxon>Bacillati</taxon>
        <taxon>Bacillota</taxon>
        <taxon>Bacilli</taxon>
        <taxon>Bacillales</taxon>
        <taxon>Paenibacillaceae</taxon>
        <taxon>Paenibacillus</taxon>
    </lineage>
</organism>
<sequence>MGYYESLVNMINSSGLTLKEISDKCEDQGVKVAPSYISKLQTKRQAPASDEVNAAIARVCNADIEDFLYESYIEKSPDTVKELHQEIEVWFRGMLKGITEVTYPDEVAPLILDEQNKLSGYRMIRHCLKNFPPTIEDNQRKDHDDVTGYEFVMSDDSMEPLLPNGSTLTVNKNEIAEDGDIIVAVNNDEIIVRKYYLVNGECLLTPIKGKDVLIVQEGELKIMGVVKSVSINI</sequence>
<name>A0A917FVP0_9BACL</name>
<dbReference type="InterPro" id="IPR036286">
    <property type="entry name" value="LexA/Signal_pep-like_sf"/>
</dbReference>
<dbReference type="InterPro" id="IPR010982">
    <property type="entry name" value="Lambda_DNA-bd_dom_sf"/>
</dbReference>
<dbReference type="CDD" id="cd06529">
    <property type="entry name" value="S24_LexA-like"/>
    <property type="match status" value="1"/>
</dbReference>
<protein>
    <recommendedName>
        <fullName evidence="1">Peptidase S24/S26A/S26B/S26C domain-containing protein</fullName>
    </recommendedName>
</protein>
<comment type="caution">
    <text evidence="2">The sequence shown here is derived from an EMBL/GenBank/DDBJ whole genome shotgun (WGS) entry which is preliminary data.</text>
</comment>
<gene>
    <name evidence="2" type="ORF">GCM10010916_28170</name>
</gene>
<dbReference type="InterPro" id="IPR039418">
    <property type="entry name" value="LexA-like"/>
</dbReference>
<dbReference type="Proteomes" id="UP000644756">
    <property type="component" value="Unassembled WGS sequence"/>
</dbReference>
<dbReference type="InterPro" id="IPR015927">
    <property type="entry name" value="Peptidase_S24_S26A/B/C"/>
</dbReference>
<reference evidence="2" key="2">
    <citation type="submission" date="2020-09" db="EMBL/GenBank/DDBJ databases">
        <authorList>
            <person name="Sun Q."/>
            <person name="Zhou Y."/>
        </authorList>
    </citation>
    <scope>NUCLEOTIDE SEQUENCE</scope>
    <source>
        <strain evidence="2">CGMCC 1.12987</strain>
    </source>
</reference>
<feature type="domain" description="Peptidase S24/S26A/S26B/S26C" evidence="1">
    <location>
        <begin position="152"/>
        <end position="226"/>
    </location>
</feature>
<dbReference type="Gene3D" id="1.10.260.40">
    <property type="entry name" value="lambda repressor-like DNA-binding domains"/>
    <property type="match status" value="1"/>
</dbReference>
<evidence type="ECO:0000313" key="3">
    <source>
        <dbReference type="Proteomes" id="UP000644756"/>
    </source>
</evidence>
<evidence type="ECO:0000313" key="2">
    <source>
        <dbReference type="EMBL" id="GGG09655.1"/>
    </source>
</evidence>
<dbReference type="RefSeq" id="WP_188531705.1">
    <property type="nucleotide sequence ID" value="NZ_BMGR01000009.1"/>
</dbReference>
<dbReference type="SUPFAM" id="SSF51306">
    <property type="entry name" value="LexA/Signal peptidase"/>
    <property type="match status" value="1"/>
</dbReference>
<dbReference type="AlphaFoldDB" id="A0A917FVP0"/>
<accession>A0A917FVP0</accession>
<dbReference type="GO" id="GO:0003677">
    <property type="term" value="F:DNA binding"/>
    <property type="evidence" value="ECO:0007669"/>
    <property type="project" value="InterPro"/>
</dbReference>
<reference evidence="2" key="1">
    <citation type="journal article" date="2014" name="Int. J. Syst. Evol. Microbiol.">
        <title>Complete genome sequence of Corynebacterium casei LMG S-19264T (=DSM 44701T), isolated from a smear-ripened cheese.</title>
        <authorList>
            <consortium name="US DOE Joint Genome Institute (JGI-PGF)"/>
            <person name="Walter F."/>
            <person name="Albersmeier A."/>
            <person name="Kalinowski J."/>
            <person name="Ruckert C."/>
        </authorList>
    </citation>
    <scope>NUCLEOTIDE SEQUENCE</scope>
    <source>
        <strain evidence="2">CGMCC 1.12987</strain>
    </source>
</reference>
<evidence type="ECO:0000259" key="1">
    <source>
        <dbReference type="Pfam" id="PF00717"/>
    </source>
</evidence>
<dbReference type="Pfam" id="PF00717">
    <property type="entry name" value="Peptidase_S24"/>
    <property type="match status" value="1"/>
</dbReference>
<dbReference type="Gene3D" id="2.10.109.10">
    <property type="entry name" value="Umud Fragment, subunit A"/>
    <property type="match status" value="1"/>
</dbReference>
<proteinExistence type="predicted"/>
<keyword evidence="3" id="KW-1185">Reference proteome</keyword>
<dbReference type="EMBL" id="BMGR01000009">
    <property type="protein sequence ID" value="GGG09655.1"/>
    <property type="molecule type" value="Genomic_DNA"/>
</dbReference>